<dbReference type="Proteomes" id="UP001366060">
    <property type="component" value="Unassembled WGS sequence"/>
</dbReference>
<keyword evidence="1" id="KW-0812">Transmembrane</keyword>
<sequence length="89" mass="10197">MKIYEVLPVKLFTISFVFSVATLFILIMLDSELSNLYCVWPLQLLEATGLLGNNTDSFYNNWYSFSMTFSLFVQSAVIYFLTSKLAAKN</sequence>
<name>A0ABU9HER8_9GAMM</name>
<reference evidence="2 3" key="1">
    <citation type="submission" date="2024-02" db="EMBL/GenBank/DDBJ databases">
        <title>Bacteria isolated from the canopy kelp, Nereocystis luetkeana.</title>
        <authorList>
            <person name="Pfister C.A."/>
            <person name="Younker I.T."/>
            <person name="Light S.H."/>
        </authorList>
    </citation>
    <scope>NUCLEOTIDE SEQUENCE [LARGE SCALE GENOMIC DNA]</scope>
    <source>
        <strain evidence="2 3">TI.2.07</strain>
    </source>
</reference>
<keyword evidence="1" id="KW-0472">Membrane</keyword>
<feature type="transmembrane region" description="Helical" evidence="1">
    <location>
        <begin position="7"/>
        <end position="29"/>
    </location>
</feature>
<dbReference type="RefSeq" id="WP_341628571.1">
    <property type="nucleotide sequence ID" value="NZ_JBAKBA010000032.1"/>
</dbReference>
<gene>
    <name evidence="2" type="ORF">V6255_13150</name>
</gene>
<evidence type="ECO:0000313" key="2">
    <source>
        <dbReference type="EMBL" id="MEL0660082.1"/>
    </source>
</evidence>
<proteinExistence type="predicted"/>
<comment type="caution">
    <text evidence="2">The sequence shown here is derived from an EMBL/GenBank/DDBJ whole genome shotgun (WGS) entry which is preliminary data.</text>
</comment>
<protein>
    <submittedName>
        <fullName evidence="2">Uncharacterized protein</fullName>
    </submittedName>
</protein>
<evidence type="ECO:0000256" key="1">
    <source>
        <dbReference type="SAM" id="Phobius"/>
    </source>
</evidence>
<organism evidence="2 3">
    <name type="scientific">Psychromonas arctica</name>
    <dbReference type="NCBI Taxonomy" id="168275"/>
    <lineage>
        <taxon>Bacteria</taxon>
        <taxon>Pseudomonadati</taxon>
        <taxon>Pseudomonadota</taxon>
        <taxon>Gammaproteobacteria</taxon>
        <taxon>Alteromonadales</taxon>
        <taxon>Psychromonadaceae</taxon>
        <taxon>Psychromonas</taxon>
    </lineage>
</organism>
<keyword evidence="3" id="KW-1185">Reference proteome</keyword>
<evidence type="ECO:0000313" key="3">
    <source>
        <dbReference type="Proteomes" id="UP001366060"/>
    </source>
</evidence>
<accession>A0ABU9HER8</accession>
<keyword evidence="1" id="KW-1133">Transmembrane helix</keyword>
<feature type="transmembrane region" description="Helical" evidence="1">
    <location>
        <begin position="62"/>
        <end position="81"/>
    </location>
</feature>
<dbReference type="EMBL" id="JBAKBA010000032">
    <property type="protein sequence ID" value="MEL0660082.1"/>
    <property type="molecule type" value="Genomic_DNA"/>
</dbReference>